<dbReference type="CDD" id="cd01335">
    <property type="entry name" value="Radical_SAM"/>
    <property type="match status" value="1"/>
</dbReference>
<evidence type="ECO:0000256" key="7">
    <source>
        <dbReference type="ARBA" id="ARBA00023014"/>
    </source>
</evidence>
<organism evidence="12 13">
    <name type="scientific">Rhizophagus irregularis (strain DAOM 197198w)</name>
    <name type="common">Glomus intraradices</name>
    <dbReference type="NCBI Taxonomy" id="1432141"/>
    <lineage>
        <taxon>Eukaryota</taxon>
        <taxon>Fungi</taxon>
        <taxon>Fungi incertae sedis</taxon>
        <taxon>Mucoromycota</taxon>
        <taxon>Glomeromycotina</taxon>
        <taxon>Glomeromycetes</taxon>
        <taxon>Glomerales</taxon>
        <taxon>Glomeraceae</taxon>
        <taxon>Rhizophagus</taxon>
    </lineage>
</organism>
<keyword evidence="3" id="KW-0349">Heme</keyword>
<dbReference type="InterPro" id="IPR006638">
    <property type="entry name" value="Elp3/MiaA/NifB-like_rSAM"/>
</dbReference>
<evidence type="ECO:0000256" key="3">
    <source>
        <dbReference type="ARBA" id="ARBA00022617"/>
    </source>
</evidence>
<dbReference type="Gene3D" id="3.30.750.200">
    <property type="match status" value="1"/>
</dbReference>
<evidence type="ECO:0000313" key="12">
    <source>
        <dbReference type="EMBL" id="EXX57152.1"/>
    </source>
</evidence>
<dbReference type="AlphaFoldDB" id="A0A015IJ32"/>
<dbReference type="PROSITE" id="PS51918">
    <property type="entry name" value="RADICAL_SAM"/>
    <property type="match status" value="1"/>
</dbReference>
<dbReference type="GO" id="GO:0051539">
    <property type="term" value="F:4 iron, 4 sulfur cluster binding"/>
    <property type="evidence" value="ECO:0007669"/>
    <property type="project" value="InterPro"/>
</dbReference>
<dbReference type="InterPro" id="IPR013785">
    <property type="entry name" value="Aldolase_TIM"/>
</dbReference>
<proteinExistence type="inferred from homology"/>
<gene>
    <name evidence="12" type="ORF">RirG_209630</name>
</gene>
<evidence type="ECO:0000256" key="9">
    <source>
        <dbReference type="ARBA" id="ARBA00033094"/>
    </source>
</evidence>
<dbReference type="STRING" id="1432141.A0A015IJ32"/>
<keyword evidence="4" id="KW-0949">S-adenosyl-L-methionine</keyword>
<evidence type="ECO:0000256" key="4">
    <source>
        <dbReference type="ARBA" id="ARBA00022691"/>
    </source>
</evidence>
<dbReference type="Proteomes" id="UP000022910">
    <property type="component" value="Unassembled WGS sequence"/>
</dbReference>
<dbReference type="InterPro" id="IPR004559">
    <property type="entry name" value="HemW-like"/>
</dbReference>
<dbReference type="SFLD" id="SFLDG01082">
    <property type="entry name" value="B12-binding_domain_containing"/>
    <property type="match status" value="1"/>
</dbReference>
<dbReference type="PANTHER" id="PTHR13932">
    <property type="entry name" value="COPROPORPHYRINIGEN III OXIDASE"/>
    <property type="match status" value="1"/>
</dbReference>
<protein>
    <recommendedName>
        <fullName evidence="2">Radical S-adenosyl methionine domain-containing protein 1, mitochondrial</fullName>
    </recommendedName>
    <alternativeName>
        <fullName evidence="9">Putative heme chaperone</fullName>
    </alternativeName>
</protein>
<dbReference type="SUPFAM" id="SSF102114">
    <property type="entry name" value="Radical SAM enzymes"/>
    <property type="match status" value="1"/>
</dbReference>
<dbReference type="NCBIfam" id="TIGR00539">
    <property type="entry name" value="hemN_rel"/>
    <property type="match status" value="1"/>
</dbReference>
<evidence type="ECO:0000256" key="8">
    <source>
        <dbReference type="ARBA" id="ARBA00023186"/>
    </source>
</evidence>
<dbReference type="EMBL" id="JEMT01027433">
    <property type="protein sequence ID" value="EXX57152.1"/>
    <property type="molecule type" value="Genomic_DNA"/>
</dbReference>
<dbReference type="InterPro" id="IPR034505">
    <property type="entry name" value="Coproporphyrinogen-III_oxidase"/>
</dbReference>
<dbReference type="GO" id="GO:0005739">
    <property type="term" value="C:mitochondrion"/>
    <property type="evidence" value="ECO:0007669"/>
    <property type="project" value="TreeGrafter"/>
</dbReference>
<comment type="caution">
    <text evidence="12">The sequence shown here is derived from an EMBL/GenBank/DDBJ whole genome shotgun (WGS) entry which is preliminary data.</text>
</comment>
<keyword evidence="13" id="KW-1185">Reference proteome</keyword>
<dbReference type="Gene3D" id="3.20.20.70">
    <property type="entry name" value="Aldolase class I"/>
    <property type="match status" value="1"/>
</dbReference>
<evidence type="ECO:0000256" key="2">
    <source>
        <dbReference type="ARBA" id="ARBA00014678"/>
    </source>
</evidence>
<feature type="domain" description="Radical SAM core" evidence="11">
    <location>
        <begin position="34"/>
        <end position="272"/>
    </location>
</feature>
<keyword evidence="5" id="KW-0479">Metal-binding</keyword>
<dbReference type="InterPro" id="IPR007197">
    <property type="entry name" value="rSAM"/>
</dbReference>
<comment type="similarity">
    <text evidence="1">Belongs to the anaerobic coproporphyrinogen-III oxidase family. HemW subfamily.</text>
</comment>
<dbReference type="InterPro" id="IPR058240">
    <property type="entry name" value="rSAM_sf"/>
</dbReference>
<dbReference type="GO" id="GO:0046872">
    <property type="term" value="F:metal ion binding"/>
    <property type="evidence" value="ECO:0007669"/>
    <property type="project" value="UniProtKB-KW"/>
</dbReference>
<keyword evidence="7" id="KW-0411">Iron-sulfur</keyword>
<dbReference type="Pfam" id="PF04055">
    <property type="entry name" value="Radical_SAM"/>
    <property type="match status" value="1"/>
</dbReference>
<comment type="function">
    <text evidence="10">May be a heme chaperone, appears to bind heme. Homologous bacterial proteins do not have oxygen-independent coproporphyrinogen-III oxidase activity. Binds 1 [4Fe-4S] cluster. The cluster is coordinated with 3 cysteines and an exchangeable S-adenosyl-L-methionine.</text>
</comment>
<dbReference type="HOGENOM" id="CLU_027579_0_1_1"/>
<dbReference type="GO" id="GO:0006779">
    <property type="term" value="P:porphyrin-containing compound biosynthetic process"/>
    <property type="evidence" value="ECO:0007669"/>
    <property type="project" value="InterPro"/>
</dbReference>
<dbReference type="SFLD" id="SFLDS00029">
    <property type="entry name" value="Radical_SAM"/>
    <property type="match status" value="1"/>
</dbReference>
<sequence>MTISFKLCQNVFLSKILFKGNLSFSSTAIDHKSYLLKQPLMIYIHWPFCKSKCTYCNFNKYINPKPDHERMKNSLISEIKDYVQKHDMKGRIIHSIYFGGGTPSLALPSTFEAILNTIANEFILPSNTEITMEGNPTSTETGKLQNFHSIGINRLSLGLQSLNDMELKRLGRDHTSKEAISAIKESIKIFRENVTFDLMFGREGQTVDDWKVELKNALEIASDHISLYELTIKKGTPLYKDFIKGKFKKPSFDNLADLYNITLDITKLYGFQQYEVSNFQRNEKYSKHNYGYWSGLDYLGIGPGAHGRLTDPKNKMRYRTIRRLYPENWMKQCEETGEGIAKYEQMNLEDIKNELILFGLRTRIGIPRIRFKKYSQGQELEEYLNMDQVNRFIKDGFLIWENNNIEHNKGWILNDFDEEIQNGGLRPTKKGLAVIDEIVPRIIY</sequence>
<evidence type="ECO:0000256" key="1">
    <source>
        <dbReference type="ARBA" id="ARBA00006100"/>
    </source>
</evidence>
<reference evidence="12 13" key="1">
    <citation type="submission" date="2014-02" db="EMBL/GenBank/DDBJ databases">
        <title>Single nucleus genome sequencing reveals high similarity among nuclei of an endomycorrhizal fungus.</title>
        <authorList>
            <person name="Lin K."/>
            <person name="Geurts R."/>
            <person name="Zhang Z."/>
            <person name="Limpens E."/>
            <person name="Saunders D.G."/>
            <person name="Mu D."/>
            <person name="Pang E."/>
            <person name="Cao H."/>
            <person name="Cha H."/>
            <person name="Lin T."/>
            <person name="Zhou Q."/>
            <person name="Shang Y."/>
            <person name="Li Y."/>
            <person name="Ivanov S."/>
            <person name="Sharma T."/>
            <person name="Velzen R.V."/>
            <person name="Ruijter N.D."/>
            <person name="Aanen D.K."/>
            <person name="Win J."/>
            <person name="Kamoun S."/>
            <person name="Bisseling T."/>
            <person name="Huang S."/>
        </authorList>
    </citation>
    <scope>NUCLEOTIDE SEQUENCE [LARGE SCALE GENOMIC DNA]</scope>
    <source>
        <strain evidence="13">DAOM197198w</strain>
    </source>
</reference>
<dbReference type="SFLD" id="SFLDF00288">
    <property type="entry name" value="HemN-like__clustered_with_nucl"/>
    <property type="match status" value="1"/>
</dbReference>
<dbReference type="SMART" id="SM00729">
    <property type="entry name" value="Elp3"/>
    <property type="match status" value="1"/>
</dbReference>
<keyword evidence="6" id="KW-0408">Iron</keyword>
<dbReference type="SFLD" id="SFLDF00562">
    <property type="entry name" value="HemN-like__clustered_with_heat"/>
    <property type="match status" value="1"/>
</dbReference>
<dbReference type="OMA" id="HIPWCVR"/>
<name>A0A015IJ32_RHIIW</name>
<evidence type="ECO:0000259" key="11">
    <source>
        <dbReference type="PROSITE" id="PS51918"/>
    </source>
</evidence>
<dbReference type="SFLD" id="SFLDG01065">
    <property type="entry name" value="anaerobic_coproporphyrinogen-I"/>
    <property type="match status" value="1"/>
</dbReference>
<evidence type="ECO:0000313" key="13">
    <source>
        <dbReference type="Proteomes" id="UP000022910"/>
    </source>
</evidence>
<evidence type="ECO:0000256" key="6">
    <source>
        <dbReference type="ARBA" id="ARBA00023004"/>
    </source>
</evidence>
<dbReference type="GO" id="GO:0004109">
    <property type="term" value="F:coproporphyrinogen oxidase activity"/>
    <property type="evidence" value="ECO:0007669"/>
    <property type="project" value="InterPro"/>
</dbReference>
<dbReference type="OrthoDB" id="431409at2759"/>
<evidence type="ECO:0000256" key="5">
    <source>
        <dbReference type="ARBA" id="ARBA00022723"/>
    </source>
</evidence>
<keyword evidence="8" id="KW-0143">Chaperone</keyword>
<evidence type="ECO:0000256" key="10">
    <source>
        <dbReference type="ARBA" id="ARBA00045130"/>
    </source>
</evidence>
<dbReference type="PANTHER" id="PTHR13932:SF5">
    <property type="entry name" value="RADICAL S-ADENOSYL METHIONINE DOMAIN-CONTAINING PROTEIN 1, MITOCHONDRIAL"/>
    <property type="match status" value="1"/>
</dbReference>
<accession>A0A015IJ32</accession>